<feature type="transmembrane region" description="Helical" evidence="5">
    <location>
        <begin position="87"/>
        <end position="107"/>
    </location>
</feature>
<dbReference type="eggNOG" id="KOG2322">
    <property type="taxonomic scope" value="Eukaryota"/>
</dbReference>
<protein>
    <submittedName>
        <fullName evidence="6">Uncharacterized protein</fullName>
    </submittedName>
</protein>
<dbReference type="Proteomes" id="UP000002729">
    <property type="component" value="Unassembled WGS sequence"/>
</dbReference>
<dbReference type="OrthoDB" id="7933078at2759"/>
<evidence type="ECO:0000313" key="7">
    <source>
        <dbReference type="Proteomes" id="UP000002729"/>
    </source>
</evidence>
<dbReference type="GO" id="GO:0016020">
    <property type="term" value="C:membrane"/>
    <property type="evidence" value="ECO:0007669"/>
    <property type="project" value="UniProtKB-SubCell"/>
</dbReference>
<evidence type="ECO:0000256" key="4">
    <source>
        <dbReference type="ARBA" id="ARBA00023136"/>
    </source>
</evidence>
<feature type="transmembrane region" description="Helical" evidence="5">
    <location>
        <begin position="148"/>
        <end position="167"/>
    </location>
</feature>
<evidence type="ECO:0000256" key="2">
    <source>
        <dbReference type="ARBA" id="ARBA00022692"/>
    </source>
</evidence>
<sequence>LFGVCAAVGFVTPLALSFAPSLRRDPSSSLALFSLFAFAESAVVGVAASAYKLQSVLLALLQTGAATGALTAYAFQPNAKYDLTQVGSALLAGLMVLTVSTVAGVLLKVPMNSLAGSTVGALLFSAFIVHDTQLVVGGKKRQLNTSDYVLGAITLYLDIINLFFYLLRLFG</sequence>
<feature type="transmembrane region" description="Helical" evidence="5">
    <location>
        <begin position="27"/>
        <end position="48"/>
    </location>
</feature>
<dbReference type="FunCoup" id="F0YC21">
    <property type="interactions" value="6"/>
</dbReference>
<dbReference type="GeneID" id="20218512"/>
<gene>
    <name evidence="6" type="ORF">AURANDRAFT_15453</name>
</gene>
<dbReference type="RefSeq" id="XP_009037860.1">
    <property type="nucleotide sequence ID" value="XM_009039612.1"/>
</dbReference>
<feature type="transmembrane region" description="Helical" evidence="5">
    <location>
        <begin position="55"/>
        <end position="75"/>
    </location>
</feature>
<dbReference type="PANTHER" id="PTHR23291">
    <property type="entry name" value="BAX INHIBITOR-RELATED"/>
    <property type="match status" value="1"/>
</dbReference>
<reference evidence="6 7" key="1">
    <citation type="journal article" date="2011" name="Proc. Natl. Acad. Sci. U.S.A.">
        <title>Niche of harmful alga Aureococcus anophagefferens revealed through ecogenomics.</title>
        <authorList>
            <person name="Gobler C.J."/>
            <person name="Berry D.L."/>
            <person name="Dyhrman S.T."/>
            <person name="Wilhelm S.W."/>
            <person name="Salamov A."/>
            <person name="Lobanov A.V."/>
            <person name="Zhang Y."/>
            <person name="Collier J.L."/>
            <person name="Wurch L.L."/>
            <person name="Kustka A.B."/>
            <person name="Dill B.D."/>
            <person name="Shah M."/>
            <person name="VerBerkmoes N.C."/>
            <person name="Kuo A."/>
            <person name="Terry A."/>
            <person name="Pangilinan J."/>
            <person name="Lindquist E.A."/>
            <person name="Lucas S."/>
            <person name="Paulsen I.T."/>
            <person name="Hattenrath-Lehmann T.K."/>
            <person name="Talmage S.C."/>
            <person name="Walker E.A."/>
            <person name="Koch F."/>
            <person name="Burson A.M."/>
            <person name="Marcoval M.A."/>
            <person name="Tang Y.Z."/>
            <person name="Lecleir G.R."/>
            <person name="Coyne K.J."/>
            <person name="Berg G.M."/>
            <person name="Bertrand E.M."/>
            <person name="Saito M.A."/>
            <person name="Gladyshev V.N."/>
            <person name="Grigoriev I.V."/>
        </authorList>
    </citation>
    <scope>NUCLEOTIDE SEQUENCE [LARGE SCALE GENOMIC DNA]</scope>
    <source>
        <strain evidence="7">CCMP 1984</strain>
    </source>
</reference>
<feature type="non-terminal residue" evidence="6">
    <location>
        <position position="171"/>
    </location>
</feature>
<dbReference type="AlphaFoldDB" id="F0YC21"/>
<evidence type="ECO:0000313" key="6">
    <source>
        <dbReference type="EMBL" id="EGB07224.1"/>
    </source>
</evidence>
<dbReference type="PANTHER" id="PTHR23291:SF50">
    <property type="entry name" value="PROTEIN LIFEGUARD 4"/>
    <property type="match status" value="1"/>
</dbReference>
<accession>F0YC21</accession>
<comment type="subcellular location">
    <subcellularLocation>
        <location evidence="1">Membrane</location>
        <topology evidence="1">Multi-pass membrane protein</topology>
    </subcellularLocation>
</comment>
<evidence type="ECO:0000256" key="5">
    <source>
        <dbReference type="RuleBase" id="RU004379"/>
    </source>
</evidence>
<keyword evidence="4 5" id="KW-0472">Membrane</keyword>
<name>F0YC21_AURAN</name>
<keyword evidence="2 5" id="KW-0812">Transmembrane</keyword>
<evidence type="ECO:0000256" key="3">
    <source>
        <dbReference type="ARBA" id="ARBA00022989"/>
    </source>
</evidence>
<feature type="non-terminal residue" evidence="6">
    <location>
        <position position="1"/>
    </location>
</feature>
<feature type="transmembrane region" description="Helical" evidence="5">
    <location>
        <begin position="114"/>
        <end position="136"/>
    </location>
</feature>
<organism evidence="7">
    <name type="scientific">Aureococcus anophagefferens</name>
    <name type="common">Harmful bloom alga</name>
    <dbReference type="NCBI Taxonomy" id="44056"/>
    <lineage>
        <taxon>Eukaryota</taxon>
        <taxon>Sar</taxon>
        <taxon>Stramenopiles</taxon>
        <taxon>Ochrophyta</taxon>
        <taxon>Pelagophyceae</taxon>
        <taxon>Pelagomonadales</taxon>
        <taxon>Pelagomonadaceae</taxon>
        <taxon>Aureococcus</taxon>
    </lineage>
</organism>
<keyword evidence="3 5" id="KW-1133">Transmembrane helix</keyword>
<evidence type="ECO:0000256" key="1">
    <source>
        <dbReference type="ARBA" id="ARBA00004141"/>
    </source>
</evidence>
<dbReference type="OMA" id="AISIGMY"/>
<comment type="similarity">
    <text evidence="5">Belongs to the BI1 family.</text>
</comment>
<dbReference type="InParanoid" id="F0YC21"/>
<dbReference type="Pfam" id="PF01027">
    <property type="entry name" value="Bax1-I"/>
    <property type="match status" value="1"/>
</dbReference>
<dbReference type="KEGG" id="aaf:AURANDRAFT_15453"/>
<proteinExistence type="inferred from homology"/>
<dbReference type="EMBL" id="GL833131">
    <property type="protein sequence ID" value="EGB07224.1"/>
    <property type="molecule type" value="Genomic_DNA"/>
</dbReference>
<keyword evidence="7" id="KW-1185">Reference proteome</keyword>
<dbReference type="InterPro" id="IPR006214">
    <property type="entry name" value="Bax_inhibitor_1-related"/>
</dbReference>